<reference evidence="6" key="2">
    <citation type="submission" date="2015-01" db="EMBL/GenBank/DDBJ databases">
        <title>Evolutionary Origins and Diversification of the Mycorrhizal Mutualists.</title>
        <authorList>
            <consortium name="DOE Joint Genome Institute"/>
            <consortium name="Mycorrhizal Genomics Consortium"/>
            <person name="Kohler A."/>
            <person name="Kuo A."/>
            <person name="Nagy L.G."/>
            <person name="Floudas D."/>
            <person name="Copeland A."/>
            <person name="Barry K.W."/>
            <person name="Cichocki N."/>
            <person name="Veneault-Fourrey C."/>
            <person name="LaButti K."/>
            <person name="Lindquist E.A."/>
            <person name="Lipzen A."/>
            <person name="Lundell T."/>
            <person name="Morin E."/>
            <person name="Murat C."/>
            <person name="Riley R."/>
            <person name="Ohm R."/>
            <person name="Sun H."/>
            <person name="Tunlid A."/>
            <person name="Henrissat B."/>
            <person name="Grigoriev I.V."/>
            <person name="Hibbett D.S."/>
            <person name="Martin F."/>
        </authorList>
    </citation>
    <scope>NUCLEOTIDE SEQUENCE [LARGE SCALE GENOMIC DNA]</scope>
    <source>
        <strain evidence="6">MAFF 305830</strain>
    </source>
</reference>
<dbReference type="InterPro" id="IPR011009">
    <property type="entry name" value="Kinase-like_dom_sf"/>
</dbReference>
<sequence length="107" mass="11802">YIVEKLRDTAVRKFTGTMDQVTANDKVGGTVAALAHWIISDTACQMALVDLQATQRKREDGSLVWVLFDPMAHTIQGSSNLGDHGPDGIRTFIDGHTCNIICQRFKL</sequence>
<feature type="non-terminal residue" evidence="5">
    <location>
        <position position="107"/>
    </location>
</feature>
<dbReference type="HOGENOM" id="CLU_149541_0_0_1"/>
<dbReference type="STRING" id="933852.A0A0C3BES2"/>
<dbReference type="AlphaFoldDB" id="A0A0C3BES2"/>
<name>A0A0C3BES2_SERVB</name>
<keyword evidence="6" id="KW-1185">Reference proteome</keyword>
<evidence type="ECO:0000313" key="5">
    <source>
        <dbReference type="EMBL" id="KIM30609.1"/>
    </source>
</evidence>
<evidence type="ECO:0000313" key="6">
    <source>
        <dbReference type="Proteomes" id="UP000054097"/>
    </source>
</evidence>
<evidence type="ECO:0000256" key="3">
    <source>
        <dbReference type="ARBA" id="ARBA00022777"/>
    </source>
</evidence>
<keyword evidence="1" id="KW-0723">Serine/threonine-protein kinase</keyword>
<dbReference type="Pfam" id="PF02816">
    <property type="entry name" value="Alpha_kinase"/>
    <property type="match status" value="1"/>
</dbReference>
<accession>A0A0C3BES2</accession>
<protein>
    <recommendedName>
        <fullName evidence="4">Alpha-type protein kinase domain-containing protein</fullName>
    </recommendedName>
</protein>
<dbReference type="EMBL" id="KN824284">
    <property type="protein sequence ID" value="KIM30609.1"/>
    <property type="molecule type" value="Genomic_DNA"/>
</dbReference>
<dbReference type="OrthoDB" id="301415at2759"/>
<dbReference type="PROSITE" id="PS51158">
    <property type="entry name" value="ALPHA_KINASE"/>
    <property type="match status" value="1"/>
</dbReference>
<organism evidence="5 6">
    <name type="scientific">Serendipita vermifera MAFF 305830</name>
    <dbReference type="NCBI Taxonomy" id="933852"/>
    <lineage>
        <taxon>Eukaryota</taxon>
        <taxon>Fungi</taxon>
        <taxon>Dikarya</taxon>
        <taxon>Basidiomycota</taxon>
        <taxon>Agaricomycotina</taxon>
        <taxon>Agaricomycetes</taxon>
        <taxon>Sebacinales</taxon>
        <taxon>Serendipitaceae</taxon>
        <taxon>Serendipita</taxon>
    </lineage>
</organism>
<gene>
    <name evidence="5" type="ORF">M408DRAFT_38239</name>
</gene>
<evidence type="ECO:0000256" key="1">
    <source>
        <dbReference type="ARBA" id="ARBA00022527"/>
    </source>
</evidence>
<dbReference type="Proteomes" id="UP000054097">
    <property type="component" value="Unassembled WGS sequence"/>
</dbReference>
<keyword evidence="2" id="KW-0808">Transferase</keyword>
<feature type="domain" description="Alpha-type protein kinase" evidence="4">
    <location>
        <begin position="1"/>
        <end position="107"/>
    </location>
</feature>
<reference evidence="5 6" key="1">
    <citation type="submission" date="2014-04" db="EMBL/GenBank/DDBJ databases">
        <authorList>
            <consortium name="DOE Joint Genome Institute"/>
            <person name="Kuo A."/>
            <person name="Zuccaro A."/>
            <person name="Kohler A."/>
            <person name="Nagy L.G."/>
            <person name="Floudas D."/>
            <person name="Copeland A."/>
            <person name="Barry K.W."/>
            <person name="Cichocki N."/>
            <person name="Veneault-Fourrey C."/>
            <person name="LaButti K."/>
            <person name="Lindquist E.A."/>
            <person name="Lipzen A."/>
            <person name="Lundell T."/>
            <person name="Morin E."/>
            <person name="Murat C."/>
            <person name="Sun H."/>
            <person name="Tunlid A."/>
            <person name="Henrissat B."/>
            <person name="Grigoriev I.V."/>
            <person name="Hibbett D.S."/>
            <person name="Martin F."/>
            <person name="Nordberg H.P."/>
            <person name="Cantor M.N."/>
            <person name="Hua S.X."/>
        </authorList>
    </citation>
    <scope>NUCLEOTIDE SEQUENCE [LARGE SCALE GENOMIC DNA]</scope>
    <source>
        <strain evidence="5 6">MAFF 305830</strain>
    </source>
</reference>
<dbReference type="GO" id="GO:0005524">
    <property type="term" value="F:ATP binding"/>
    <property type="evidence" value="ECO:0007669"/>
    <property type="project" value="InterPro"/>
</dbReference>
<feature type="non-terminal residue" evidence="5">
    <location>
        <position position="1"/>
    </location>
</feature>
<proteinExistence type="predicted"/>
<dbReference type="SUPFAM" id="SSF56112">
    <property type="entry name" value="Protein kinase-like (PK-like)"/>
    <property type="match status" value="1"/>
</dbReference>
<dbReference type="InterPro" id="IPR004166">
    <property type="entry name" value="a-kinase_dom"/>
</dbReference>
<dbReference type="GO" id="GO:0004674">
    <property type="term" value="F:protein serine/threonine kinase activity"/>
    <property type="evidence" value="ECO:0007669"/>
    <property type="project" value="UniProtKB-KW"/>
</dbReference>
<keyword evidence="3" id="KW-0418">Kinase</keyword>
<evidence type="ECO:0000256" key="2">
    <source>
        <dbReference type="ARBA" id="ARBA00022679"/>
    </source>
</evidence>
<dbReference type="Gene3D" id="3.20.200.10">
    <property type="entry name" value="MHCK/EF2 kinase"/>
    <property type="match status" value="1"/>
</dbReference>
<evidence type="ECO:0000259" key="4">
    <source>
        <dbReference type="PROSITE" id="PS51158"/>
    </source>
</evidence>